<gene>
    <name evidence="1" type="ORF">DVJ77_00135</name>
</gene>
<reference evidence="1 2" key="1">
    <citation type="submission" date="2018-07" db="EMBL/GenBank/DDBJ databases">
        <title>Dyella tabacisoli L4-6T, whole genome shotgun sequence.</title>
        <authorList>
            <person name="Zhou X.-K."/>
            <person name="Li W.-J."/>
            <person name="Duan Y.-Q."/>
        </authorList>
    </citation>
    <scope>NUCLEOTIDE SEQUENCE [LARGE SCALE GENOMIC DNA]</scope>
    <source>
        <strain evidence="1 2">L4-6</strain>
    </source>
</reference>
<dbReference type="OrthoDB" id="9986812at2"/>
<protein>
    <recommendedName>
        <fullName evidence="3">MalT-like TPR region domain-containing protein</fullName>
    </recommendedName>
</protein>
<dbReference type="AlphaFoldDB" id="A0A369UQN6"/>
<name>A0A369UQN6_9GAMM</name>
<dbReference type="Proteomes" id="UP000253782">
    <property type="component" value="Unassembled WGS sequence"/>
</dbReference>
<comment type="caution">
    <text evidence="1">The sequence shown here is derived from an EMBL/GenBank/DDBJ whole genome shotgun (WGS) entry which is preliminary data.</text>
</comment>
<keyword evidence="2" id="KW-1185">Reference proteome</keyword>
<organism evidence="1 2">
    <name type="scientific">Dyella tabacisoli</name>
    <dbReference type="NCBI Taxonomy" id="2282381"/>
    <lineage>
        <taxon>Bacteria</taxon>
        <taxon>Pseudomonadati</taxon>
        <taxon>Pseudomonadota</taxon>
        <taxon>Gammaproteobacteria</taxon>
        <taxon>Lysobacterales</taxon>
        <taxon>Rhodanobacteraceae</taxon>
        <taxon>Dyella</taxon>
    </lineage>
</organism>
<dbReference type="Gene3D" id="1.25.40.10">
    <property type="entry name" value="Tetratricopeptide repeat domain"/>
    <property type="match status" value="1"/>
</dbReference>
<dbReference type="SUPFAM" id="SSF48452">
    <property type="entry name" value="TPR-like"/>
    <property type="match status" value="1"/>
</dbReference>
<dbReference type="InterPro" id="IPR011990">
    <property type="entry name" value="TPR-like_helical_dom_sf"/>
</dbReference>
<proteinExistence type="predicted"/>
<evidence type="ECO:0000313" key="2">
    <source>
        <dbReference type="Proteomes" id="UP000253782"/>
    </source>
</evidence>
<dbReference type="EMBL" id="QQAH01000001">
    <property type="protein sequence ID" value="RDD83072.1"/>
    <property type="molecule type" value="Genomic_DNA"/>
</dbReference>
<sequence>MQTTEQRLRHAREQGEPSQLAFALAEHAEPLARSGRLHEARDLLDEAAALHHQLQHDYDEVRCTHLAATLSRIVGDLEGACERARRALEQASPHTPEAVSAAAELAESLGVQGDAELAAEYWRLAITHAEAAGALATSIAAMQRRRAMLLASREQWASALDALSEARALYRAQGEAGDALRTLIEITTALGHQGQANEAHQRWQEAWAEAQAQDDPQARSDLRLLQASLLLQENNVGSAREAAAQARQAALDASMPVNYVAASMMISELAEHAQAEQEAYAALATGWATLIDLLGREAAAETFRPPLQALRSRLGDERFTAAKHAYEEQQRQARVTIH</sequence>
<evidence type="ECO:0000313" key="1">
    <source>
        <dbReference type="EMBL" id="RDD83072.1"/>
    </source>
</evidence>
<accession>A0A369UQN6</accession>
<dbReference type="RefSeq" id="WP_114843461.1">
    <property type="nucleotide sequence ID" value="NZ_JBHSPE010000001.1"/>
</dbReference>
<evidence type="ECO:0008006" key="3">
    <source>
        <dbReference type="Google" id="ProtNLM"/>
    </source>
</evidence>